<feature type="domain" description="2TM" evidence="2">
    <location>
        <begin position="9"/>
        <end position="111"/>
    </location>
</feature>
<dbReference type="Pfam" id="PF13239">
    <property type="entry name" value="2TM"/>
    <property type="match status" value="1"/>
</dbReference>
<keyword evidence="4" id="KW-1185">Reference proteome</keyword>
<accession>A0ABV8JTL0</accession>
<keyword evidence="1" id="KW-0812">Transmembrane</keyword>
<comment type="caution">
    <text evidence="3">The sequence shown here is derived from an EMBL/GenBank/DDBJ whole genome shotgun (WGS) entry which is preliminary data.</text>
</comment>
<dbReference type="InterPro" id="IPR025698">
    <property type="entry name" value="2TM_dom"/>
</dbReference>
<keyword evidence="1" id="KW-0472">Membrane</keyword>
<dbReference type="EMBL" id="JBHSAW010000010">
    <property type="protein sequence ID" value="MFC4097141.1"/>
    <property type="molecule type" value="Genomic_DNA"/>
</dbReference>
<reference evidence="4" key="1">
    <citation type="journal article" date="2019" name="Int. J. Syst. Evol. Microbiol.">
        <title>The Global Catalogue of Microorganisms (GCM) 10K type strain sequencing project: providing services to taxonomists for standard genome sequencing and annotation.</title>
        <authorList>
            <consortium name="The Broad Institute Genomics Platform"/>
            <consortium name="The Broad Institute Genome Sequencing Center for Infectious Disease"/>
            <person name="Wu L."/>
            <person name="Ma J."/>
        </authorList>
    </citation>
    <scope>NUCLEOTIDE SEQUENCE [LARGE SCALE GENOMIC DNA]</scope>
    <source>
        <strain evidence="4">CECT 7477</strain>
    </source>
</reference>
<feature type="transmembrane region" description="Helical" evidence="1">
    <location>
        <begin position="58"/>
        <end position="83"/>
    </location>
</feature>
<protein>
    <submittedName>
        <fullName evidence="3">2TM domain-containing protein</fullName>
    </submittedName>
</protein>
<proteinExistence type="predicted"/>
<evidence type="ECO:0000259" key="2">
    <source>
        <dbReference type="Pfam" id="PF13239"/>
    </source>
</evidence>
<keyword evidence="1" id="KW-1133">Transmembrane helix</keyword>
<evidence type="ECO:0000313" key="4">
    <source>
        <dbReference type="Proteomes" id="UP001595814"/>
    </source>
</evidence>
<evidence type="ECO:0000313" key="3">
    <source>
        <dbReference type="EMBL" id="MFC4097141.1"/>
    </source>
</evidence>
<sequence length="114" mass="13714">MTKSKLGYKEARTKVDRIRDFYEHAAIYFIANVLLFAFKGKIYGFFEAKEVLTADFQYFLWLNIILTPIIWGVILTVHGWLAFKGKIFSWKNLKPNWLKRWEEVQLQKFMNEDQ</sequence>
<dbReference type="RefSeq" id="WP_192461848.1">
    <property type="nucleotide sequence ID" value="NZ_JACYFJ010000002.1"/>
</dbReference>
<dbReference type="Proteomes" id="UP001595814">
    <property type="component" value="Unassembled WGS sequence"/>
</dbReference>
<evidence type="ECO:0000256" key="1">
    <source>
        <dbReference type="SAM" id="Phobius"/>
    </source>
</evidence>
<feature type="transmembrane region" description="Helical" evidence="1">
    <location>
        <begin position="21"/>
        <end position="38"/>
    </location>
</feature>
<gene>
    <name evidence="3" type="ORF">ACFOUT_14720</name>
</gene>
<name>A0ABV8JTL0_9FLAO</name>
<organism evidence="3 4">
    <name type="scientific">Euzebyella saccharophila</name>
    <dbReference type="NCBI Taxonomy" id="679664"/>
    <lineage>
        <taxon>Bacteria</taxon>
        <taxon>Pseudomonadati</taxon>
        <taxon>Bacteroidota</taxon>
        <taxon>Flavobacteriia</taxon>
        <taxon>Flavobacteriales</taxon>
        <taxon>Flavobacteriaceae</taxon>
        <taxon>Euzebyella</taxon>
    </lineage>
</organism>